<sequence length="191" mass="21943">MSHFHPVETYTTKKPGIEYDAFGILRFRKDPVRGRSTFDPAIHAKKEVGSLPKFEPIRRRATKVSQKHLAGILEQQHWKELAEIGKARERGEDITPQYEYVKIRSHPRESAGDIISDAIAETTGTHYNPYRHVARPIIPELMSGLEYYGDDKGCGIEPELHRGYRRKADLKSRRLLANKNKEGSRCIVDCF</sequence>
<evidence type="ECO:0000313" key="1">
    <source>
        <dbReference type="EMBL" id="QHT96822.1"/>
    </source>
</evidence>
<dbReference type="AlphaFoldDB" id="A0A6C0IUR2"/>
<dbReference type="EMBL" id="MN740267">
    <property type="protein sequence ID" value="QHT96822.1"/>
    <property type="molecule type" value="Genomic_DNA"/>
</dbReference>
<name>A0A6C0IUR2_9ZZZZ</name>
<reference evidence="1" key="1">
    <citation type="journal article" date="2020" name="Nature">
        <title>Giant virus diversity and host interactions through global metagenomics.</title>
        <authorList>
            <person name="Schulz F."/>
            <person name="Roux S."/>
            <person name="Paez-Espino D."/>
            <person name="Jungbluth S."/>
            <person name="Walsh D.A."/>
            <person name="Denef V.J."/>
            <person name="McMahon K.D."/>
            <person name="Konstantinidis K.T."/>
            <person name="Eloe-Fadrosh E.A."/>
            <person name="Kyrpides N.C."/>
            <person name="Woyke T."/>
        </authorList>
    </citation>
    <scope>NUCLEOTIDE SEQUENCE</scope>
    <source>
        <strain evidence="1">GVMAG-M-3300024336-7</strain>
    </source>
</reference>
<proteinExistence type="predicted"/>
<organism evidence="1">
    <name type="scientific">viral metagenome</name>
    <dbReference type="NCBI Taxonomy" id="1070528"/>
    <lineage>
        <taxon>unclassified sequences</taxon>
        <taxon>metagenomes</taxon>
        <taxon>organismal metagenomes</taxon>
    </lineage>
</organism>
<protein>
    <submittedName>
        <fullName evidence="1">Uncharacterized protein</fullName>
    </submittedName>
</protein>
<accession>A0A6C0IUR2</accession>